<accession>A0A0J6USU2</accession>
<protein>
    <recommendedName>
        <fullName evidence="2">Putative zinc-finger domain-containing protein</fullName>
    </recommendedName>
</protein>
<evidence type="ECO:0000259" key="2">
    <source>
        <dbReference type="Pfam" id="PF13490"/>
    </source>
</evidence>
<evidence type="ECO:0000313" key="4">
    <source>
        <dbReference type="Proteomes" id="UP000035955"/>
    </source>
</evidence>
<gene>
    <name evidence="3" type="ORF">VQ02_30295</name>
</gene>
<keyword evidence="1" id="KW-0812">Transmembrane</keyword>
<dbReference type="Proteomes" id="UP000035955">
    <property type="component" value="Unassembled WGS sequence"/>
</dbReference>
<dbReference type="OrthoDB" id="7549755at2"/>
<dbReference type="Gene3D" id="1.10.10.1320">
    <property type="entry name" value="Anti-sigma factor, zinc-finger domain"/>
    <property type="match status" value="1"/>
</dbReference>
<feature type="transmembrane region" description="Helical" evidence="1">
    <location>
        <begin position="96"/>
        <end position="118"/>
    </location>
</feature>
<feature type="domain" description="Putative zinc-finger" evidence="2">
    <location>
        <begin position="14"/>
        <end position="42"/>
    </location>
</feature>
<keyword evidence="1" id="KW-1133">Transmembrane helix</keyword>
<dbReference type="Pfam" id="PF13490">
    <property type="entry name" value="zf-HC2"/>
    <property type="match status" value="1"/>
</dbReference>
<evidence type="ECO:0000313" key="3">
    <source>
        <dbReference type="EMBL" id="KMO29216.1"/>
    </source>
</evidence>
<dbReference type="AlphaFoldDB" id="A0A0J6USU2"/>
<name>A0A0J6USU2_9HYPH</name>
<dbReference type="EMBL" id="LABY01000263">
    <property type="protein sequence ID" value="KMO29216.1"/>
    <property type="molecule type" value="Genomic_DNA"/>
</dbReference>
<reference evidence="3 4" key="1">
    <citation type="submission" date="2015-03" db="EMBL/GenBank/DDBJ databases">
        <title>Genome sequencing of Methylobacterium variabile DSM 16961.</title>
        <authorList>
            <person name="Chaudhry V."/>
            <person name="Patil P.B."/>
        </authorList>
    </citation>
    <scope>NUCLEOTIDE SEQUENCE [LARGE SCALE GENOMIC DNA]</scope>
    <source>
        <strain evidence="3 4">DSM 16961</strain>
    </source>
</reference>
<proteinExistence type="predicted"/>
<keyword evidence="4" id="KW-1185">Reference proteome</keyword>
<sequence>MTERREVPCDEAILLHALIDRELDAANALRCEAHVAQCPACARELASLRALRARLSGEDVAWRAPEALRARLAATLAREELAQEPRRFARFPGLLARLRAVAGLPAGLVAVAILLAVVTTRPEPGADLAADLVAGHVRSLLASHLTDVESTDQHTVKPWFAGRIDFSPPVVDLADRGFPLVGGRLDYVGGRVVAALIYRRHQHVINLFVWPADGRPPHDATRDGYTVIAWDQSGLAFRAVSDLNAGELKDFQSDFAGRTSR</sequence>
<dbReference type="InterPro" id="IPR041916">
    <property type="entry name" value="Anti_sigma_zinc_sf"/>
</dbReference>
<dbReference type="PATRIC" id="fig|298794.3.peg.4214"/>
<evidence type="ECO:0000256" key="1">
    <source>
        <dbReference type="SAM" id="Phobius"/>
    </source>
</evidence>
<organism evidence="3 4">
    <name type="scientific">Methylobacterium variabile</name>
    <dbReference type="NCBI Taxonomy" id="298794"/>
    <lineage>
        <taxon>Bacteria</taxon>
        <taxon>Pseudomonadati</taxon>
        <taxon>Pseudomonadota</taxon>
        <taxon>Alphaproteobacteria</taxon>
        <taxon>Hyphomicrobiales</taxon>
        <taxon>Methylobacteriaceae</taxon>
        <taxon>Methylobacterium</taxon>
    </lineage>
</organism>
<comment type="caution">
    <text evidence="3">The sequence shown here is derived from an EMBL/GenBank/DDBJ whole genome shotgun (WGS) entry which is preliminary data.</text>
</comment>
<keyword evidence="1" id="KW-0472">Membrane</keyword>
<dbReference type="InterPro" id="IPR027383">
    <property type="entry name" value="Znf_put"/>
</dbReference>
<dbReference type="RefSeq" id="WP_048447961.1">
    <property type="nucleotide sequence ID" value="NZ_LABY01000263.1"/>
</dbReference>